<evidence type="ECO:0000256" key="2">
    <source>
        <dbReference type="ARBA" id="ARBA00022723"/>
    </source>
</evidence>
<comment type="cofactor">
    <cofactor evidence="1">
        <name>[4Fe-4S] cluster</name>
        <dbReference type="ChEBI" id="CHEBI:49883"/>
    </cofactor>
</comment>
<dbReference type="SMART" id="SM00929">
    <property type="entry name" value="NADH-G_4Fe-4S_3"/>
    <property type="match status" value="1"/>
</dbReference>
<protein>
    <recommendedName>
        <fullName evidence="6">4Fe-4S His(Cys)3-ligated-type domain-containing protein</fullName>
    </recommendedName>
</protein>
<comment type="cofactor">
    <cofactor evidence="5">
        <name>[2Fe-2S] cluster</name>
        <dbReference type="ChEBI" id="CHEBI:190135"/>
    </cofactor>
</comment>
<evidence type="ECO:0000256" key="3">
    <source>
        <dbReference type="ARBA" id="ARBA00023004"/>
    </source>
</evidence>
<dbReference type="PANTHER" id="PTHR43105:SF13">
    <property type="entry name" value="NADH-UBIQUINONE OXIDOREDUCTASE 75 KDA SUBUNIT, MITOCHONDRIAL"/>
    <property type="match status" value="1"/>
</dbReference>
<dbReference type="GO" id="GO:0016491">
    <property type="term" value="F:oxidoreductase activity"/>
    <property type="evidence" value="ECO:0007669"/>
    <property type="project" value="InterPro"/>
</dbReference>
<reference evidence="7" key="1">
    <citation type="submission" date="2018-05" db="EMBL/GenBank/DDBJ databases">
        <authorList>
            <person name="Lanie J.A."/>
            <person name="Ng W.-L."/>
            <person name="Kazmierczak K.M."/>
            <person name="Andrzejewski T.M."/>
            <person name="Davidsen T.M."/>
            <person name="Wayne K.J."/>
            <person name="Tettelin H."/>
            <person name="Glass J.I."/>
            <person name="Rusch D."/>
            <person name="Podicherti R."/>
            <person name="Tsui H.-C.T."/>
            <person name="Winkler M.E."/>
        </authorList>
    </citation>
    <scope>NUCLEOTIDE SEQUENCE</scope>
</reference>
<dbReference type="SUPFAM" id="SSF54862">
    <property type="entry name" value="4Fe-4S ferredoxins"/>
    <property type="match status" value="1"/>
</dbReference>
<dbReference type="InterPro" id="IPR019574">
    <property type="entry name" value="NADH_UbQ_OxRdtase_Gsu_4Fe4S-bd"/>
</dbReference>
<dbReference type="Gene3D" id="3.10.20.740">
    <property type="match status" value="1"/>
</dbReference>
<proteinExistence type="predicted"/>
<dbReference type="GO" id="GO:0046872">
    <property type="term" value="F:metal ion binding"/>
    <property type="evidence" value="ECO:0007669"/>
    <property type="project" value="UniProtKB-KW"/>
</dbReference>
<name>A0A382Z8A3_9ZZZZ</name>
<dbReference type="AlphaFoldDB" id="A0A382Z8A3"/>
<evidence type="ECO:0000256" key="1">
    <source>
        <dbReference type="ARBA" id="ARBA00001966"/>
    </source>
</evidence>
<dbReference type="GO" id="GO:0016020">
    <property type="term" value="C:membrane"/>
    <property type="evidence" value="ECO:0007669"/>
    <property type="project" value="TreeGrafter"/>
</dbReference>
<dbReference type="PANTHER" id="PTHR43105">
    <property type="entry name" value="RESPIRATORY NITRATE REDUCTASE"/>
    <property type="match status" value="1"/>
</dbReference>
<keyword evidence="2" id="KW-0479">Metal-binding</keyword>
<sequence>MCLVQIEGMPKLQVSCNTFISEAPPERKVDGKYDMVVHTKNKLVTKERKNILEFLLLNHPLDCPVCDQAGECYLQDYSFKFGNAHSRFDEEKRVRPNEYLGSQVAINHNRCILC</sequence>
<accession>A0A382Z8A3</accession>
<evidence type="ECO:0000313" key="7">
    <source>
        <dbReference type="EMBL" id="SVD91726.1"/>
    </source>
</evidence>
<keyword evidence="3" id="KW-0408">Iron</keyword>
<evidence type="ECO:0000256" key="4">
    <source>
        <dbReference type="ARBA" id="ARBA00023014"/>
    </source>
</evidence>
<dbReference type="PROSITE" id="PS51839">
    <property type="entry name" value="4FE4S_HC3"/>
    <property type="match status" value="1"/>
</dbReference>
<feature type="non-terminal residue" evidence="7">
    <location>
        <position position="114"/>
    </location>
</feature>
<feature type="domain" description="4Fe-4S His(Cys)3-ligated-type" evidence="6">
    <location>
        <begin position="43"/>
        <end position="82"/>
    </location>
</feature>
<evidence type="ECO:0000256" key="5">
    <source>
        <dbReference type="ARBA" id="ARBA00034078"/>
    </source>
</evidence>
<dbReference type="EMBL" id="UINC01181826">
    <property type="protein sequence ID" value="SVD91726.1"/>
    <property type="molecule type" value="Genomic_DNA"/>
</dbReference>
<dbReference type="InterPro" id="IPR050123">
    <property type="entry name" value="Prok_molybdopt-oxidoreductase"/>
</dbReference>
<evidence type="ECO:0000259" key="6">
    <source>
        <dbReference type="PROSITE" id="PS51839"/>
    </source>
</evidence>
<dbReference type="GO" id="GO:0051536">
    <property type="term" value="F:iron-sulfur cluster binding"/>
    <property type="evidence" value="ECO:0007669"/>
    <property type="project" value="UniProtKB-KW"/>
</dbReference>
<gene>
    <name evidence="7" type="ORF">METZ01_LOCUS444580</name>
</gene>
<dbReference type="Pfam" id="PF10588">
    <property type="entry name" value="NADH-G_4Fe-4S_3"/>
    <property type="match status" value="1"/>
</dbReference>
<keyword evidence="4" id="KW-0411">Iron-sulfur</keyword>
<organism evidence="7">
    <name type="scientific">marine metagenome</name>
    <dbReference type="NCBI Taxonomy" id="408172"/>
    <lineage>
        <taxon>unclassified sequences</taxon>
        <taxon>metagenomes</taxon>
        <taxon>ecological metagenomes</taxon>
    </lineage>
</organism>